<reference evidence="2 3" key="1">
    <citation type="journal article" date="2012" name="PLoS Pathog.">
        <title>Diverse lifestyles and strategies of plant pathogenesis encoded in the genomes of eighteen Dothideomycetes fungi.</title>
        <authorList>
            <person name="Ohm R.A."/>
            <person name="Feau N."/>
            <person name="Henrissat B."/>
            <person name="Schoch C.L."/>
            <person name="Horwitz B.A."/>
            <person name="Barry K.W."/>
            <person name="Condon B.J."/>
            <person name="Copeland A.C."/>
            <person name="Dhillon B."/>
            <person name="Glaser F."/>
            <person name="Hesse C.N."/>
            <person name="Kosti I."/>
            <person name="LaButti K."/>
            <person name="Lindquist E.A."/>
            <person name="Lucas S."/>
            <person name="Salamov A.A."/>
            <person name="Bradshaw R.E."/>
            <person name="Ciuffetti L."/>
            <person name="Hamelin R.C."/>
            <person name="Kema G.H.J."/>
            <person name="Lawrence C."/>
            <person name="Scott J.A."/>
            <person name="Spatafora J.W."/>
            <person name="Turgeon B.G."/>
            <person name="de Wit P.J.G.M."/>
            <person name="Zhong S."/>
            <person name="Goodwin S.B."/>
            <person name="Grigoriev I.V."/>
        </authorList>
    </citation>
    <scope>NUCLEOTIDE SEQUENCE [LARGE SCALE GENOMIC DNA]</scope>
    <source>
        <strain evidence="3">ND90Pr / ATCC 201652</strain>
    </source>
</reference>
<feature type="region of interest" description="Disordered" evidence="1">
    <location>
        <begin position="1"/>
        <end position="80"/>
    </location>
</feature>
<protein>
    <submittedName>
        <fullName evidence="2">Uncharacterized protein</fullName>
    </submittedName>
</protein>
<sequence>MSSNIAVRPCYTRDTKSNAHAQPAQPATRQVLAALHRPPSPTTRSRLAAPTATRPRQPSQSSSPHLPAHTPGRPTKRYFRSAAPPHHLHRLVHLHLRLVPSFSYPAVRSSSLPPHHALAAHPSPSLVFPRQLPLPLLITRRLRPLRTAKPCLVSATRARQTPPNLKRLVWFHLFFRCAHSVSPVPGSPTNRLPPLSSPTTVRLCPKSKSLPAKHAYIHTLSAAASG</sequence>
<dbReference type="KEGG" id="bsc:COCSADRAFT_251228"/>
<dbReference type="OrthoDB" id="10633074at2759"/>
<evidence type="ECO:0000313" key="3">
    <source>
        <dbReference type="Proteomes" id="UP000016934"/>
    </source>
</evidence>
<proteinExistence type="predicted"/>
<gene>
    <name evidence="2" type="ORF">COCSADRAFT_251228</name>
</gene>
<evidence type="ECO:0000313" key="2">
    <source>
        <dbReference type="EMBL" id="EMD59540.1"/>
    </source>
</evidence>
<name>M2SAK6_COCSN</name>
<dbReference type="RefSeq" id="XP_007704578.1">
    <property type="nucleotide sequence ID" value="XM_007706388.1"/>
</dbReference>
<evidence type="ECO:0000256" key="1">
    <source>
        <dbReference type="SAM" id="MobiDB-lite"/>
    </source>
</evidence>
<accession>M2SAK6</accession>
<reference evidence="3" key="2">
    <citation type="journal article" date="2013" name="PLoS Genet.">
        <title>Comparative genome structure, secondary metabolite, and effector coding capacity across Cochliobolus pathogens.</title>
        <authorList>
            <person name="Condon B.J."/>
            <person name="Leng Y."/>
            <person name="Wu D."/>
            <person name="Bushley K.E."/>
            <person name="Ohm R.A."/>
            <person name="Otillar R."/>
            <person name="Martin J."/>
            <person name="Schackwitz W."/>
            <person name="Grimwood J."/>
            <person name="MohdZainudin N."/>
            <person name="Xue C."/>
            <person name="Wang R."/>
            <person name="Manning V.A."/>
            <person name="Dhillon B."/>
            <person name="Tu Z.J."/>
            <person name="Steffenson B.J."/>
            <person name="Salamov A."/>
            <person name="Sun H."/>
            <person name="Lowry S."/>
            <person name="LaButti K."/>
            <person name="Han J."/>
            <person name="Copeland A."/>
            <person name="Lindquist E."/>
            <person name="Barry K."/>
            <person name="Schmutz J."/>
            <person name="Baker S.E."/>
            <person name="Ciuffetti L.M."/>
            <person name="Grigoriev I.V."/>
            <person name="Zhong S."/>
            <person name="Turgeon B.G."/>
        </authorList>
    </citation>
    <scope>NUCLEOTIDE SEQUENCE [LARGE SCALE GENOMIC DNA]</scope>
    <source>
        <strain evidence="3">ND90Pr / ATCC 201652</strain>
    </source>
</reference>
<organism evidence="2 3">
    <name type="scientific">Cochliobolus sativus (strain ND90Pr / ATCC 201652)</name>
    <name type="common">Common root rot and spot blotch fungus</name>
    <name type="synonym">Bipolaris sorokiniana</name>
    <dbReference type="NCBI Taxonomy" id="665912"/>
    <lineage>
        <taxon>Eukaryota</taxon>
        <taxon>Fungi</taxon>
        <taxon>Dikarya</taxon>
        <taxon>Ascomycota</taxon>
        <taxon>Pezizomycotina</taxon>
        <taxon>Dothideomycetes</taxon>
        <taxon>Pleosporomycetidae</taxon>
        <taxon>Pleosporales</taxon>
        <taxon>Pleosporineae</taxon>
        <taxon>Pleosporaceae</taxon>
        <taxon>Bipolaris</taxon>
    </lineage>
</organism>
<dbReference type="HOGENOM" id="CLU_1151631_0_0_1"/>
<dbReference type="GeneID" id="19135218"/>
<dbReference type="EMBL" id="KB445652">
    <property type="protein sequence ID" value="EMD59540.1"/>
    <property type="molecule type" value="Genomic_DNA"/>
</dbReference>
<feature type="compositionally biased region" description="Low complexity" evidence="1">
    <location>
        <begin position="54"/>
        <end position="64"/>
    </location>
</feature>
<dbReference type="Proteomes" id="UP000016934">
    <property type="component" value="Unassembled WGS sequence"/>
</dbReference>
<keyword evidence="3" id="KW-1185">Reference proteome</keyword>
<dbReference type="AlphaFoldDB" id="M2SAK6"/>